<proteinExistence type="predicted"/>
<feature type="transmembrane region" description="Helical" evidence="5">
    <location>
        <begin position="382"/>
        <end position="401"/>
    </location>
</feature>
<evidence type="ECO:0000259" key="6">
    <source>
        <dbReference type="PROSITE" id="PS50850"/>
    </source>
</evidence>
<dbReference type="EMBL" id="CP119316">
    <property type="protein sequence ID" value="WEK45402.1"/>
    <property type="molecule type" value="Genomic_DNA"/>
</dbReference>
<dbReference type="PANTHER" id="PTHR23508">
    <property type="entry name" value="CARBOXYLIC ACID TRANSPORTER PROTEIN HOMOLOG"/>
    <property type="match status" value="1"/>
</dbReference>
<gene>
    <name evidence="7" type="ORF">P0Y56_10175</name>
</gene>
<dbReference type="InterPro" id="IPR036259">
    <property type="entry name" value="MFS_trans_sf"/>
</dbReference>
<dbReference type="InterPro" id="IPR020846">
    <property type="entry name" value="MFS_dom"/>
</dbReference>
<keyword evidence="3 5" id="KW-1133">Transmembrane helix</keyword>
<dbReference type="GO" id="GO:0005886">
    <property type="term" value="C:plasma membrane"/>
    <property type="evidence" value="ECO:0007669"/>
    <property type="project" value="TreeGrafter"/>
</dbReference>
<feature type="transmembrane region" description="Helical" evidence="5">
    <location>
        <begin position="260"/>
        <end position="278"/>
    </location>
</feature>
<evidence type="ECO:0000256" key="2">
    <source>
        <dbReference type="ARBA" id="ARBA00022692"/>
    </source>
</evidence>
<protein>
    <submittedName>
        <fullName evidence="7">MFS transporter</fullName>
    </submittedName>
</protein>
<dbReference type="InterPro" id="IPR011701">
    <property type="entry name" value="MFS"/>
</dbReference>
<feature type="domain" description="Major facilitator superfamily (MFS) profile" evidence="6">
    <location>
        <begin position="28"/>
        <end position="439"/>
    </location>
</feature>
<evidence type="ECO:0000256" key="4">
    <source>
        <dbReference type="ARBA" id="ARBA00023136"/>
    </source>
</evidence>
<dbReference type="PROSITE" id="PS00216">
    <property type="entry name" value="SUGAR_TRANSPORT_1"/>
    <property type="match status" value="1"/>
</dbReference>
<name>A0AAJ5X3Y5_9SPHN</name>
<feature type="transmembrane region" description="Helical" evidence="5">
    <location>
        <begin position="183"/>
        <end position="203"/>
    </location>
</feature>
<keyword evidence="2 5" id="KW-0812">Transmembrane</keyword>
<feature type="transmembrane region" description="Helical" evidence="5">
    <location>
        <begin position="26"/>
        <end position="50"/>
    </location>
</feature>
<dbReference type="InterPro" id="IPR005829">
    <property type="entry name" value="Sugar_transporter_CS"/>
</dbReference>
<dbReference type="GO" id="GO:0046943">
    <property type="term" value="F:carboxylic acid transmembrane transporter activity"/>
    <property type="evidence" value="ECO:0007669"/>
    <property type="project" value="TreeGrafter"/>
</dbReference>
<feature type="transmembrane region" description="Helical" evidence="5">
    <location>
        <begin position="413"/>
        <end position="434"/>
    </location>
</feature>
<evidence type="ECO:0000256" key="3">
    <source>
        <dbReference type="ARBA" id="ARBA00022989"/>
    </source>
</evidence>
<dbReference type="PROSITE" id="PS00217">
    <property type="entry name" value="SUGAR_TRANSPORT_2"/>
    <property type="match status" value="1"/>
</dbReference>
<comment type="subcellular location">
    <subcellularLocation>
        <location evidence="1">Membrane</location>
        <topology evidence="1">Multi-pass membrane protein</topology>
    </subcellularLocation>
</comment>
<evidence type="ECO:0000313" key="7">
    <source>
        <dbReference type="EMBL" id="WEK45402.1"/>
    </source>
</evidence>
<keyword evidence="4 5" id="KW-0472">Membrane</keyword>
<accession>A0AAJ5X3Y5</accession>
<reference evidence="7" key="1">
    <citation type="submission" date="2023-03" db="EMBL/GenBank/DDBJ databases">
        <title>Andean soil-derived lignocellulolytic bacterial consortium as a source of novel taxa and putative plastic-active enzymes.</title>
        <authorList>
            <person name="Diaz-Garcia L."/>
            <person name="Chuvochina M."/>
            <person name="Feuerriegel G."/>
            <person name="Bunk B."/>
            <person name="Sproer C."/>
            <person name="Streit W.R."/>
            <person name="Rodriguez L.M."/>
            <person name="Overmann J."/>
            <person name="Jimenez D.J."/>
        </authorList>
    </citation>
    <scope>NUCLEOTIDE SEQUENCE</scope>
    <source>
        <strain evidence="7">MAG 26</strain>
    </source>
</reference>
<dbReference type="AlphaFoldDB" id="A0AAJ5X3Y5"/>
<organism evidence="7 8">
    <name type="scientific">Candidatus Andeanibacterium colombiense</name>
    <dbReference type="NCBI Taxonomy" id="3121345"/>
    <lineage>
        <taxon>Bacteria</taxon>
        <taxon>Pseudomonadati</taxon>
        <taxon>Pseudomonadota</taxon>
        <taxon>Alphaproteobacteria</taxon>
        <taxon>Sphingomonadales</taxon>
        <taxon>Sphingomonadaceae</taxon>
        <taxon>Candidatus Andeanibacterium</taxon>
    </lineage>
</organism>
<evidence type="ECO:0000256" key="5">
    <source>
        <dbReference type="SAM" id="Phobius"/>
    </source>
</evidence>
<feature type="transmembrane region" description="Helical" evidence="5">
    <location>
        <begin position="349"/>
        <end position="370"/>
    </location>
</feature>
<dbReference type="Proteomes" id="UP001218362">
    <property type="component" value="Chromosome"/>
</dbReference>
<feature type="transmembrane region" description="Helical" evidence="5">
    <location>
        <begin position="325"/>
        <end position="343"/>
    </location>
</feature>
<dbReference type="Pfam" id="PF07690">
    <property type="entry name" value="MFS_1"/>
    <property type="match status" value="1"/>
</dbReference>
<feature type="transmembrane region" description="Helical" evidence="5">
    <location>
        <begin position="123"/>
        <end position="144"/>
    </location>
</feature>
<dbReference type="PANTHER" id="PTHR23508:SF10">
    <property type="entry name" value="CARBOXYLIC ACID TRANSPORTER PROTEIN HOMOLOG"/>
    <property type="match status" value="1"/>
</dbReference>
<dbReference type="Gene3D" id="1.20.1250.20">
    <property type="entry name" value="MFS general substrate transporter like domains"/>
    <property type="match status" value="1"/>
</dbReference>
<dbReference type="PROSITE" id="PS50850">
    <property type="entry name" value="MFS"/>
    <property type="match status" value="1"/>
</dbReference>
<evidence type="ECO:0000313" key="8">
    <source>
        <dbReference type="Proteomes" id="UP001218362"/>
    </source>
</evidence>
<sequence>MASEAPDPAMDPRQILGTRRMTLPQYAVIGLCVLINMIDGYDILALAQAGSALKREWGLSDAALGTLLSMNLVGMALGALGVSPVADQWGRRPAILASLVFMSAGMALAAASTGFYAMAAGRIVTGIGIGGMTSTAGMLALEYAHFKRREFASSCVASAYPVGTIVGAYVAVLVLDSWGWRGIFWVGSGLSLLLFPIAFGYLAESLDFLLSRQPKDAVARTNRMLRRMAIPEISELPPKPEGARDAVLAEIAQPLHIKELLRLFLAHAFNMFAWYFIINWGPPLVSQMAADDKAGALYSSWVSYGGIAGGLAGGWLCGAWGVKRMMWATMIALAVLIALFGQFAGNQQALWVIAPLMGAMLFGSATANWLTIAYAFPPQLRATGLGFGTTAGRIGAVFGPIVGGRLLGDGLNPGAVCAIMAVPAILSAVTFSFARRIEPGR</sequence>
<feature type="transmembrane region" description="Helical" evidence="5">
    <location>
        <begin position="62"/>
        <end position="82"/>
    </location>
</feature>
<evidence type="ECO:0000256" key="1">
    <source>
        <dbReference type="ARBA" id="ARBA00004141"/>
    </source>
</evidence>
<dbReference type="SUPFAM" id="SSF103473">
    <property type="entry name" value="MFS general substrate transporter"/>
    <property type="match status" value="1"/>
</dbReference>
<feature type="transmembrane region" description="Helical" evidence="5">
    <location>
        <begin position="151"/>
        <end position="171"/>
    </location>
</feature>
<feature type="transmembrane region" description="Helical" evidence="5">
    <location>
        <begin position="94"/>
        <end position="117"/>
    </location>
</feature>
<feature type="transmembrane region" description="Helical" evidence="5">
    <location>
        <begin position="298"/>
        <end position="318"/>
    </location>
</feature>
<dbReference type="KEGG" id="acob:P0Y56_10175"/>